<dbReference type="PANTHER" id="PTHR35617:SF3">
    <property type="entry name" value="CORE-BINDING (CB) DOMAIN-CONTAINING PROTEIN"/>
    <property type="match status" value="1"/>
</dbReference>
<dbReference type="EMBL" id="VSRR010046413">
    <property type="protein sequence ID" value="MPC77657.1"/>
    <property type="molecule type" value="Genomic_DNA"/>
</dbReference>
<organism evidence="1 2">
    <name type="scientific">Portunus trituberculatus</name>
    <name type="common">Swimming crab</name>
    <name type="synonym">Neptunus trituberculatus</name>
    <dbReference type="NCBI Taxonomy" id="210409"/>
    <lineage>
        <taxon>Eukaryota</taxon>
        <taxon>Metazoa</taxon>
        <taxon>Ecdysozoa</taxon>
        <taxon>Arthropoda</taxon>
        <taxon>Crustacea</taxon>
        <taxon>Multicrustacea</taxon>
        <taxon>Malacostraca</taxon>
        <taxon>Eumalacostraca</taxon>
        <taxon>Eucarida</taxon>
        <taxon>Decapoda</taxon>
        <taxon>Pleocyemata</taxon>
        <taxon>Brachyura</taxon>
        <taxon>Eubrachyura</taxon>
        <taxon>Portunoidea</taxon>
        <taxon>Portunidae</taxon>
        <taxon>Portuninae</taxon>
        <taxon>Portunus</taxon>
    </lineage>
</organism>
<comment type="caution">
    <text evidence="1">The sequence shown here is derived from an EMBL/GenBank/DDBJ whole genome shotgun (WGS) entry which is preliminary data.</text>
</comment>
<gene>
    <name evidence="1" type="ORF">E2C01_072116</name>
</gene>
<proteinExistence type="predicted"/>
<sequence length="238" mass="26711">MLVLILDPRSSSARLTQQCPGQWTHYLSSISPASLQKNFASQTIASYKSALALPITEATGLDLSDPHFTLLLKSLFLEKPLQRFPEIRWNLTEVLQFLRQPRFRNTDTSEEDLLHKCLILTALATGNCGAEMATFSRKSISHRQDGSIVLAVRPDFLYKNQSANHTPSSIVIHPLARNQLCPVLNLTQYLAKSTTTQGHLFIHPVSRRLLNPFSTGCVFCDMCESWLSSRARNRVCSP</sequence>
<dbReference type="OrthoDB" id="6380429at2759"/>
<evidence type="ECO:0000313" key="2">
    <source>
        <dbReference type="Proteomes" id="UP000324222"/>
    </source>
</evidence>
<evidence type="ECO:0000313" key="1">
    <source>
        <dbReference type="EMBL" id="MPC77657.1"/>
    </source>
</evidence>
<name>A0A5B7I834_PORTR</name>
<dbReference type="Proteomes" id="UP000324222">
    <property type="component" value="Unassembled WGS sequence"/>
</dbReference>
<accession>A0A5B7I834</accession>
<protein>
    <submittedName>
        <fullName evidence="1">Uncharacterized protein</fullName>
    </submittedName>
</protein>
<keyword evidence="2" id="KW-1185">Reference proteome</keyword>
<reference evidence="1 2" key="1">
    <citation type="submission" date="2019-05" db="EMBL/GenBank/DDBJ databases">
        <title>Another draft genome of Portunus trituberculatus and its Hox gene families provides insights of decapod evolution.</title>
        <authorList>
            <person name="Jeong J.-H."/>
            <person name="Song I."/>
            <person name="Kim S."/>
            <person name="Choi T."/>
            <person name="Kim D."/>
            <person name="Ryu S."/>
            <person name="Kim W."/>
        </authorList>
    </citation>
    <scope>NUCLEOTIDE SEQUENCE [LARGE SCALE GENOMIC DNA]</scope>
    <source>
        <tissue evidence="1">Muscle</tissue>
    </source>
</reference>
<dbReference type="PANTHER" id="PTHR35617">
    <property type="entry name" value="PHAGE_INTEGRASE DOMAIN-CONTAINING PROTEIN"/>
    <property type="match status" value="1"/>
</dbReference>
<dbReference type="AlphaFoldDB" id="A0A5B7I834"/>